<gene>
    <name evidence="1" type="ORF">SAMN05660909_02042</name>
</gene>
<dbReference type="EMBL" id="FNRL01000007">
    <property type="protein sequence ID" value="SEA45729.1"/>
    <property type="molecule type" value="Genomic_DNA"/>
</dbReference>
<evidence type="ECO:0000313" key="2">
    <source>
        <dbReference type="Proteomes" id="UP000199656"/>
    </source>
</evidence>
<sequence>MNLHQIYKQVVDLSLSEGKDFHAIADSIGSLMEGTGRQQLAAVMDDLAPSSGHWSINRLEIDLGVISLEELQTEFPRRMASLLAASLSGLLSTAGQAPAAAITPTSIAIWKAWYDYLHTGIMPWNFASKYPSNALWEQDLLVAMEQDGTRDKVKDLVKDAVGSPGPLKRLLQVFSSSFISKLIAAFQLLSGVQRQILEAFRVLLLITGKEAVYQARVLELLLGAAGKAPAEILFYTITGELLHRFPQTEWKQLLPLWDKQLLAEGKENILPTDMRALIAVLDLISLQQRGGYTGWRLSAAISSREIQLPYAALTLLQQLVRPPLGSGKDSAAAQTARLTVDDIAVKTNQPVEEIFIQNAGLVLIAAYLPALFTELGYIKEGEFADLPARHKAVLLTAFIANGEPRNPDWQLCLPKILCGLPPTAVISSYLDLKEEEMQEADNMLNAVISHWTILGDTSIAGLREGFLLREGRLSRKDNWHLLVQASAIDILLETIPWSFGIIGHSWMPELLVTEWPGAI</sequence>
<reference evidence="2" key="1">
    <citation type="submission" date="2016-10" db="EMBL/GenBank/DDBJ databases">
        <authorList>
            <person name="Varghese N."/>
            <person name="Submissions S."/>
        </authorList>
    </citation>
    <scope>NUCLEOTIDE SEQUENCE [LARGE SCALE GENOMIC DNA]</scope>
    <source>
        <strain evidence="2">DSM 23920</strain>
    </source>
</reference>
<accession>A0A1H4BC73</accession>
<dbReference type="InterPro" id="IPR045538">
    <property type="entry name" value="CIS_TMP"/>
</dbReference>
<dbReference type="Pfam" id="PF19268">
    <property type="entry name" value="CIS_TMP"/>
    <property type="match status" value="1"/>
</dbReference>
<dbReference type="AlphaFoldDB" id="A0A1H4BC73"/>
<keyword evidence="2" id="KW-1185">Reference proteome</keyword>
<dbReference type="Proteomes" id="UP000199656">
    <property type="component" value="Unassembled WGS sequence"/>
</dbReference>
<protein>
    <submittedName>
        <fullName evidence="1">Uncharacterized protein</fullName>
    </submittedName>
</protein>
<name>A0A1H4BC73_9BACT</name>
<dbReference type="STRING" id="408074.SAMN05660909_02042"/>
<proteinExistence type="predicted"/>
<organism evidence="1 2">
    <name type="scientific">Chitinophaga terrae</name>
    <name type="common">ex Kim and Jung 2007</name>
    <dbReference type="NCBI Taxonomy" id="408074"/>
    <lineage>
        <taxon>Bacteria</taxon>
        <taxon>Pseudomonadati</taxon>
        <taxon>Bacteroidota</taxon>
        <taxon>Chitinophagia</taxon>
        <taxon>Chitinophagales</taxon>
        <taxon>Chitinophagaceae</taxon>
        <taxon>Chitinophaga</taxon>
    </lineage>
</organism>
<evidence type="ECO:0000313" key="1">
    <source>
        <dbReference type="EMBL" id="SEA45729.1"/>
    </source>
</evidence>